<comment type="caution">
    <text evidence="8">The sequence shown here is derived from an EMBL/GenBank/DDBJ whole genome shotgun (WGS) entry which is preliminary data.</text>
</comment>
<comment type="subcellular location">
    <subcellularLocation>
        <location evidence="2">Secreted</location>
    </subcellularLocation>
</comment>
<evidence type="ECO:0000256" key="3">
    <source>
        <dbReference type="ARBA" id="ARBA00022525"/>
    </source>
</evidence>
<reference evidence="8" key="1">
    <citation type="submission" date="2020-07" db="EMBL/GenBank/DDBJ databases">
        <title>Multicomponent nature underlies the extraordinary mechanical properties of spider dragline silk.</title>
        <authorList>
            <person name="Kono N."/>
            <person name="Nakamura H."/>
            <person name="Mori M."/>
            <person name="Yoshida Y."/>
            <person name="Ohtoshi R."/>
            <person name="Malay A.D."/>
            <person name="Moran D.A.P."/>
            <person name="Tomita M."/>
            <person name="Numata K."/>
            <person name="Arakawa K."/>
        </authorList>
    </citation>
    <scope>NUCLEOTIDE SEQUENCE</scope>
</reference>
<dbReference type="SUPFAM" id="SSF51695">
    <property type="entry name" value="PLC-like phosphodiesterases"/>
    <property type="match status" value="1"/>
</dbReference>
<protein>
    <submittedName>
        <fullName evidence="8">Dermonecrotic toxin LruSicTox-alphaIC2</fullName>
    </submittedName>
</protein>
<dbReference type="GO" id="GO:0006629">
    <property type="term" value="P:lipid metabolic process"/>
    <property type="evidence" value="ECO:0007669"/>
    <property type="project" value="InterPro"/>
</dbReference>
<evidence type="ECO:0000256" key="5">
    <source>
        <dbReference type="ARBA" id="ARBA00022842"/>
    </source>
</evidence>
<evidence type="ECO:0000313" key="8">
    <source>
        <dbReference type="EMBL" id="GFR21122.1"/>
    </source>
</evidence>
<name>A0A8X6HCG4_TRICU</name>
<evidence type="ECO:0000256" key="6">
    <source>
        <dbReference type="ARBA" id="ARBA00023157"/>
    </source>
</evidence>
<evidence type="ECO:0000256" key="1">
    <source>
        <dbReference type="ARBA" id="ARBA00000110"/>
    </source>
</evidence>
<dbReference type="GO" id="GO:0046872">
    <property type="term" value="F:metal ion binding"/>
    <property type="evidence" value="ECO:0007669"/>
    <property type="project" value="UniProtKB-KW"/>
</dbReference>
<dbReference type="GO" id="GO:0005576">
    <property type="term" value="C:extracellular region"/>
    <property type="evidence" value="ECO:0007669"/>
    <property type="project" value="UniProtKB-SubCell"/>
</dbReference>
<dbReference type="Gene3D" id="3.20.20.190">
    <property type="entry name" value="Phosphatidylinositol (PI) phosphodiesterase"/>
    <property type="match status" value="1"/>
</dbReference>
<keyword evidence="3" id="KW-0964">Secreted</keyword>
<keyword evidence="4" id="KW-0479">Metal-binding</keyword>
<evidence type="ECO:0000313" key="9">
    <source>
        <dbReference type="Proteomes" id="UP000887116"/>
    </source>
</evidence>
<evidence type="ECO:0000256" key="2">
    <source>
        <dbReference type="ARBA" id="ARBA00004613"/>
    </source>
</evidence>
<sequence length="273" mass="31380">MGHLVNSIEEISEFLERGSNVLESDIEFFKNGSVKTLHHGFPCDCGRECENSANMADYLQAVRNITDPNVPGNYYDQLVLQFFDLKLHTSEDKRYSGREIARHVLDYLWGEAGEREQEIRVIIYFEKLEEKDVVLGVVDEFTQRGQTARLKDVGFDGGTGNISDIARIFSKLDIKDNIWIGDGATNCFEPFKSFVRLKKVIDNRDSSKSFISKVYQWTNDLQTTMGQALRLGVDGMITNKPEVLLKVLNQPEFANDFRLATIYDNPFERYEYE</sequence>
<evidence type="ECO:0000256" key="4">
    <source>
        <dbReference type="ARBA" id="ARBA00022723"/>
    </source>
</evidence>
<dbReference type="EMBL" id="BMAO01018117">
    <property type="protein sequence ID" value="GFR21122.1"/>
    <property type="molecule type" value="Genomic_DNA"/>
</dbReference>
<accession>A0A8X6HCG4</accession>
<organism evidence="8 9">
    <name type="scientific">Trichonephila clavata</name>
    <name type="common">Joro spider</name>
    <name type="synonym">Nephila clavata</name>
    <dbReference type="NCBI Taxonomy" id="2740835"/>
    <lineage>
        <taxon>Eukaryota</taxon>
        <taxon>Metazoa</taxon>
        <taxon>Ecdysozoa</taxon>
        <taxon>Arthropoda</taxon>
        <taxon>Chelicerata</taxon>
        <taxon>Arachnida</taxon>
        <taxon>Araneae</taxon>
        <taxon>Araneomorphae</taxon>
        <taxon>Entelegynae</taxon>
        <taxon>Araneoidea</taxon>
        <taxon>Nephilidae</taxon>
        <taxon>Trichonephila</taxon>
    </lineage>
</organism>
<keyword evidence="6" id="KW-1015">Disulfide bond</keyword>
<dbReference type="Pfam" id="PF13653">
    <property type="entry name" value="GDPD_2"/>
    <property type="match status" value="1"/>
</dbReference>
<dbReference type="GO" id="GO:0016829">
    <property type="term" value="F:lyase activity"/>
    <property type="evidence" value="ECO:0007669"/>
    <property type="project" value="UniProtKB-KW"/>
</dbReference>
<dbReference type="OrthoDB" id="1058301at2759"/>
<dbReference type="GO" id="GO:0008081">
    <property type="term" value="F:phosphoric diester hydrolase activity"/>
    <property type="evidence" value="ECO:0007669"/>
    <property type="project" value="InterPro"/>
</dbReference>
<proteinExistence type="predicted"/>
<dbReference type="InterPro" id="IPR017946">
    <property type="entry name" value="PLC-like_Pdiesterase_TIM-brl"/>
</dbReference>
<keyword evidence="7" id="KW-0456">Lyase</keyword>
<comment type="catalytic activity">
    <reaction evidence="1">
        <text>an N-(acyl)-sphingosylphosphoethanolamine = an N-(acyl)-sphingosyl-1,3-cyclic phosphate + ethanolamine</text>
        <dbReference type="Rhea" id="RHEA:60648"/>
        <dbReference type="ChEBI" id="CHEBI:57603"/>
        <dbReference type="ChEBI" id="CHEBI:143891"/>
        <dbReference type="ChEBI" id="CHEBI:143892"/>
    </reaction>
</comment>
<evidence type="ECO:0000256" key="7">
    <source>
        <dbReference type="ARBA" id="ARBA00023239"/>
    </source>
</evidence>
<dbReference type="Proteomes" id="UP000887116">
    <property type="component" value="Unassembled WGS sequence"/>
</dbReference>
<keyword evidence="5" id="KW-0460">Magnesium</keyword>
<gene>
    <name evidence="8" type="ORF">TNCT_523121</name>
</gene>
<keyword evidence="9" id="KW-1185">Reference proteome</keyword>
<dbReference type="AlphaFoldDB" id="A0A8X6HCG4"/>